<evidence type="ECO:0000313" key="3">
    <source>
        <dbReference type="EMBL" id="KAG8466780.1"/>
    </source>
</evidence>
<keyword evidence="4" id="KW-1185">Reference proteome</keyword>
<dbReference type="OMA" id="ELKGMHR"/>
<dbReference type="EMBL" id="JAGTXO010000007">
    <property type="protein sequence ID" value="KAG8466780.1"/>
    <property type="molecule type" value="Genomic_DNA"/>
</dbReference>
<evidence type="ECO:0000313" key="4">
    <source>
        <dbReference type="Proteomes" id="UP000751190"/>
    </source>
</evidence>
<feature type="coiled-coil region" evidence="1">
    <location>
        <begin position="118"/>
        <end position="145"/>
    </location>
</feature>
<feature type="region of interest" description="Disordered" evidence="2">
    <location>
        <begin position="1"/>
        <end position="22"/>
    </location>
</feature>
<feature type="compositionally biased region" description="Basic and acidic residues" evidence="2">
    <location>
        <begin position="167"/>
        <end position="180"/>
    </location>
</feature>
<comment type="caution">
    <text evidence="3">The sequence shown here is derived from an EMBL/GenBank/DDBJ whole genome shotgun (WGS) entry which is preliminary data.</text>
</comment>
<dbReference type="OrthoDB" id="10672824at2759"/>
<evidence type="ECO:0000256" key="1">
    <source>
        <dbReference type="SAM" id="Coils"/>
    </source>
</evidence>
<gene>
    <name evidence="3" type="ORF">KFE25_008159</name>
</gene>
<name>A0A8J5XWK0_DIALT</name>
<organism evidence="3 4">
    <name type="scientific">Diacronema lutheri</name>
    <name type="common">Unicellular marine alga</name>
    <name type="synonym">Monochrysis lutheri</name>
    <dbReference type="NCBI Taxonomy" id="2081491"/>
    <lineage>
        <taxon>Eukaryota</taxon>
        <taxon>Haptista</taxon>
        <taxon>Haptophyta</taxon>
        <taxon>Pavlovophyceae</taxon>
        <taxon>Pavlovales</taxon>
        <taxon>Pavlovaceae</taxon>
        <taxon>Diacronema</taxon>
    </lineage>
</organism>
<reference evidence="3" key="1">
    <citation type="submission" date="2021-05" db="EMBL/GenBank/DDBJ databases">
        <title>The genome of the haptophyte Pavlova lutheri (Diacronema luteri, Pavlovales) - a model for lipid biosynthesis in eukaryotic algae.</title>
        <authorList>
            <person name="Hulatt C.J."/>
            <person name="Posewitz M.C."/>
        </authorList>
    </citation>
    <scope>NUCLEOTIDE SEQUENCE</scope>
    <source>
        <strain evidence="3">NIVA-4/92</strain>
    </source>
</reference>
<feature type="coiled-coil region" evidence="1">
    <location>
        <begin position="306"/>
        <end position="400"/>
    </location>
</feature>
<protein>
    <submittedName>
        <fullName evidence="3">Uncharacterized protein</fullName>
    </submittedName>
</protein>
<feature type="region of interest" description="Disordered" evidence="2">
    <location>
        <begin position="161"/>
        <end position="180"/>
    </location>
</feature>
<sequence length="554" mass="59242">MSAAEASPAEEREAEVASPTPVEAPALGIAAVADGTAPSSAGSRAAIDTMPAALRALERQLAECVATLEQSHVQLSQSRPDSKLPSSVSQTTRNIMAKRALAQLDELSATLGGTRAELVRLREGASALRDEYAGLERERAAALHTAERVLAEGSALAQLSDASQAEASRRAEQSTRELSEKLHAASAEAKLLNQLNHKLLAESDAARAARDAAEARAASAEAAAHASADAAGGESGLRARDRALLARLAAENAVFVAQLKRARADVCALQERLASAEHGRERQLSAALAEQRDELQATLLADWGTSAQLERALAAERMRRERTELEAREEARLLGERVHGLEAELRDSEARRSDAERALAVALEEVGLVNAGIRKELHSAARADAQARSARERLAELETRDAAHAAKLAALREAEREAHNGREVAESRGVQLAEQLAGVLERERTGRRVAERLREEAAREHSRTLELEAQAEDMRAQLGAVEHERALLSAQLSAMLVLPLRPPLGPFNPAVVDRPSEVTLGPAMPQRVPGSDARERGKPFVLNGTSILPEPLPL</sequence>
<feature type="coiled-coil region" evidence="1">
    <location>
        <begin position="450"/>
        <end position="484"/>
    </location>
</feature>
<proteinExistence type="predicted"/>
<evidence type="ECO:0000256" key="2">
    <source>
        <dbReference type="SAM" id="MobiDB-lite"/>
    </source>
</evidence>
<dbReference type="Proteomes" id="UP000751190">
    <property type="component" value="Unassembled WGS sequence"/>
</dbReference>
<keyword evidence="1" id="KW-0175">Coiled coil</keyword>
<dbReference type="AlphaFoldDB" id="A0A8J5XWK0"/>
<accession>A0A8J5XWK0</accession>
<feature type="region of interest" description="Disordered" evidence="2">
    <location>
        <begin position="521"/>
        <end position="554"/>
    </location>
</feature>